<reference evidence="6 8" key="3">
    <citation type="journal article" date="2018" name="Genome Announc.">
        <title>Draft Genome Sequence of Lactobacillus paracasei DUP 13076, Which Exhibits Potent Antipathogenic Effects against Salmonella enterica Serovars Enteritidis, Typhimurium, and Heidelberg.</title>
        <authorList>
            <person name="Muyyarikkandy M.S."/>
            <person name="Alqahtani F.H."/>
            <person name="Mandoiu I."/>
            <person name="Amalaradjou M.A."/>
        </authorList>
    </citation>
    <scope>NUCLEOTIDE SEQUENCE [LARGE SCALE GENOMIC DNA]</scope>
    <source>
        <strain evidence="6 8">DUP 13076</strain>
    </source>
</reference>
<evidence type="ECO:0000256" key="1">
    <source>
        <dbReference type="ARBA" id="ARBA00023015"/>
    </source>
</evidence>
<dbReference type="Pfam" id="PF00356">
    <property type="entry name" value="LacI"/>
    <property type="match status" value="1"/>
</dbReference>
<evidence type="ECO:0000256" key="2">
    <source>
        <dbReference type="ARBA" id="ARBA00023125"/>
    </source>
</evidence>
<dbReference type="EMBL" id="LN846901">
    <property type="protein sequence ID" value="CRL16935.1"/>
    <property type="molecule type" value="Genomic_DNA"/>
</dbReference>
<dbReference type="CDD" id="cd01392">
    <property type="entry name" value="HTH_LacI"/>
    <property type="match status" value="1"/>
</dbReference>
<protein>
    <submittedName>
        <fullName evidence="5">Galactose operon repressor</fullName>
    </submittedName>
    <submittedName>
        <fullName evidence="6">LacI family DNA-binding transcriptional regulator</fullName>
    </submittedName>
    <submittedName>
        <fullName evidence="7">LacI family transcriptional regulator</fullName>
    </submittedName>
</protein>
<dbReference type="OrthoDB" id="43195at2"/>
<dbReference type="InterPro" id="IPR010982">
    <property type="entry name" value="Lambda_DNA-bd_dom_sf"/>
</dbReference>
<evidence type="ECO:0000313" key="9">
    <source>
        <dbReference type="Proteomes" id="UP000237433"/>
    </source>
</evidence>
<dbReference type="Gene3D" id="3.40.50.2300">
    <property type="match status" value="2"/>
</dbReference>
<dbReference type="PANTHER" id="PTHR30146:SF149">
    <property type="entry name" value="HTH-TYPE TRANSCRIPTIONAL REGULATOR EBGR"/>
    <property type="match status" value="1"/>
</dbReference>
<dbReference type="CDD" id="cd01544">
    <property type="entry name" value="PBP1_GalR"/>
    <property type="match status" value="1"/>
</dbReference>
<dbReference type="Proteomes" id="UP000237433">
    <property type="component" value="Unassembled WGS sequence"/>
</dbReference>
<dbReference type="AlphaFoldDB" id="A0A0K1MQG3"/>
<evidence type="ECO:0000256" key="3">
    <source>
        <dbReference type="ARBA" id="ARBA00023163"/>
    </source>
</evidence>
<feature type="domain" description="HTH lacI-type" evidence="4">
    <location>
        <begin position="2"/>
        <end position="48"/>
    </location>
</feature>
<accession>A0A0K1MQG3</accession>
<dbReference type="SUPFAM" id="SSF47413">
    <property type="entry name" value="lambda repressor-like DNA-binding domains"/>
    <property type="match status" value="1"/>
</dbReference>
<evidence type="ECO:0000313" key="8">
    <source>
        <dbReference type="Proteomes" id="UP000234512"/>
    </source>
</evidence>
<dbReference type="Proteomes" id="UP000234512">
    <property type="component" value="Unassembled WGS sequence"/>
</dbReference>
<dbReference type="PANTHER" id="PTHR30146">
    <property type="entry name" value="LACI-RELATED TRANSCRIPTIONAL REPRESSOR"/>
    <property type="match status" value="1"/>
</dbReference>
<dbReference type="EMBL" id="PKQJ01000038">
    <property type="protein sequence ID" value="PLC44936.1"/>
    <property type="molecule type" value="Genomic_DNA"/>
</dbReference>
<gene>
    <name evidence="7" type="ORF">ACX51_14330</name>
    <name evidence="6" type="ORF">C0Q90_15500</name>
</gene>
<evidence type="ECO:0000313" key="7">
    <source>
        <dbReference type="EMBL" id="POE39380.1"/>
    </source>
</evidence>
<dbReference type="PROSITE" id="PS00356">
    <property type="entry name" value="HTH_LACI_1"/>
    <property type="match status" value="1"/>
</dbReference>
<dbReference type="KEGG" id="lcs:LCBD_0372"/>
<reference evidence="5" key="1">
    <citation type="journal article" date="2015" name="Front. Microbiol.">
        <title>The vaginal isolate Lactobacillus paracasei LPC-S01 (DSM 26760) is suitable for oral administration.</title>
        <authorList>
            <person name="Balzaretti S."/>
            <person name="Taverniti V."/>
            <person name="Rondini G."/>
            <person name="Marcolegio G."/>
            <person name="Minuzzo M."/>
            <person name="Remagni M.C."/>
            <person name="Fiore W."/>
            <person name="Arioli S."/>
            <person name="Guglielmetti S."/>
        </authorList>
    </citation>
    <scope>NUCLEOTIDE SEQUENCE</scope>
    <source>
        <strain evidence="5">LPC-S01</strain>
    </source>
</reference>
<dbReference type="GO" id="GO:0000976">
    <property type="term" value="F:transcription cis-regulatory region binding"/>
    <property type="evidence" value="ECO:0007669"/>
    <property type="project" value="TreeGrafter"/>
</dbReference>
<evidence type="ECO:0000313" key="5">
    <source>
        <dbReference type="EMBL" id="CRL16935.1"/>
    </source>
</evidence>
<name>A0A0K1MQG3_LACPA</name>
<dbReference type="InterPro" id="IPR046335">
    <property type="entry name" value="LacI/GalR-like_sensor"/>
</dbReference>
<organism evidence="5">
    <name type="scientific">Lacticaseibacillus paracasei</name>
    <name type="common">Lactobacillus paracasei</name>
    <dbReference type="NCBI Taxonomy" id="1597"/>
    <lineage>
        <taxon>Bacteria</taxon>
        <taxon>Bacillati</taxon>
        <taxon>Bacillota</taxon>
        <taxon>Bacilli</taxon>
        <taxon>Lactobacillales</taxon>
        <taxon>Lactobacillaceae</taxon>
        <taxon>Lacticaseibacillus</taxon>
    </lineage>
</organism>
<dbReference type="PATRIC" id="fig|1597.20.peg.382"/>
<accession>A0A0E2M1R9</accession>
<dbReference type="Pfam" id="PF13377">
    <property type="entry name" value="Peripla_BP_3"/>
    <property type="match status" value="1"/>
</dbReference>
<dbReference type="SUPFAM" id="SSF53822">
    <property type="entry name" value="Periplasmic binding protein-like I"/>
    <property type="match status" value="1"/>
</dbReference>
<dbReference type="RefSeq" id="WP_003586699.1">
    <property type="nucleotide sequence ID" value="NC_010999.1"/>
</dbReference>
<proteinExistence type="predicted"/>
<sequence length="327" mass="35849">MATIREIAKAAGVSGATVSRVLSGDKTLSVSPETRERIMATAQSMNYKIQPPKPEDTVGTVAITDWYTKEVGMTDLYFRAIRWGVELALKSRGYQVSRHYFNEELPESSKIIGVIAIGRFSEEDLQELSELDKPLVIINQDTLKHGISCVTADYTNSVEEILTYFLAHGHTHIGLLAGSSTKDRGLEDPRTVAFKNFMARHKNSADSTVLAGDFSIESGYKQMKDAISKLGDELPTAFFVESDTMAIGAIKALQENNIAIPERVGIIGFGDLDVSHYITPSLSTIRLATRQMGATSVMLLQGIIDGTISKPVKLITSNELILRDSFK</sequence>
<evidence type="ECO:0000313" key="6">
    <source>
        <dbReference type="EMBL" id="PLC44936.1"/>
    </source>
</evidence>
<keyword evidence="2 6" id="KW-0238">DNA-binding</keyword>
<evidence type="ECO:0000259" key="4">
    <source>
        <dbReference type="PROSITE" id="PS50932"/>
    </source>
</evidence>
<dbReference type="KEGG" id="lce:LC2W_0368"/>
<dbReference type="EMBL" id="LGIY01000036">
    <property type="protein sequence ID" value="POE39380.1"/>
    <property type="molecule type" value="Genomic_DNA"/>
</dbReference>
<reference evidence="7 9" key="2">
    <citation type="journal article" date="2015" name="J. Am. Soc. Brew. Chem.">
        <title>Dissolved carbon dioxide selects for lactic acid bacteria able to grow in and spoil packaged beer.</title>
        <authorList>
            <person name="Bergsveinson J."/>
            <person name="Redekop A."/>
            <person name="Zoerb S."/>
            <person name="Ziola B."/>
        </authorList>
    </citation>
    <scope>NUCLEOTIDE SEQUENCE [LARGE SCALE GENOMIC DNA]</scope>
    <source>
        <strain evidence="7 9">CCC B1205</strain>
    </source>
</reference>
<dbReference type="InterPro" id="IPR028082">
    <property type="entry name" value="Peripla_BP_I"/>
</dbReference>
<dbReference type="Gene3D" id="1.10.260.40">
    <property type="entry name" value="lambda repressor-like DNA-binding domains"/>
    <property type="match status" value="1"/>
</dbReference>
<dbReference type="SMART" id="SM00354">
    <property type="entry name" value="HTH_LACI"/>
    <property type="match status" value="1"/>
</dbReference>
<accession>A0A125YD20</accession>
<dbReference type="InterPro" id="IPR000843">
    <property type="entry name" value="HTH_LacI"/>
</dbReference>
<dbReference type="PROSITE" id="PS50932">
    <property type="entry name" value="HTH_LACI_2"/>
    <property type="match status" value="1"/>
</dbReference>
<keyword evidence="1" id="KW-0805">Transcription regulation</keyword>
<keyword evidence="3" id="KW-0804">Transcription</keyword>
<dbReference type="GO" id="GO:0003700">
    <property type="term" value="F:DNA-binding transcription factor activity"/>
    <property type="evidence" value="ECO:0007669"/>
    <property type="project" value="TreeGrafter"/>
</dbReference>